<keyword evidence="1 2" id="KW-0732">Signal</keyword>
<protein>
    <submittedName>
        <fullName evidence="4">LysM peptidoglycan-binding domain-containing protein</fullName>
    </submittedName>
</protein>
<organism evidence="4 5">
    <name type="scientific">Clostridium bovifaecis</name>
    <dbReference type="NCBI Taxonomy" id="2184719"/>
    <lineage>
        <taxon>Bacteria</taxon>
        <taxon>Bacillati</taxon>
        <taxon>Bacillota</taxon>
        <taxon>Clostridia</taxon>
        <taxon>Eubacteriales</taxon>
        <taxon>Clostridiaceae</taxon>
        <taxon>Clostridium</taxon>
    </lineage>
</organism>
<dbReference type="InterPro" id="IPR029052">
    <property type="entry name" value="Metallo-depent_PP-like"/>
</dbReference>
<dbReference type="PANTHER" id="PTHR11575">
    <property type="entry name" value="5'-NUCLEOTIDASE-RELATED"/>
    <property type="match status" value="1"/>
</dbReference>
<dbReference type="InterPro" id="IPR018392">
    <property type="entry name" value="LysM"/>
</dbReference>
<dbReference type="InterPro" id="IPR006146">
    <property type="entry name" value="5'-Nucleotdase_CS"/>
</dbReference>
<dbReference type="InterPro" id="IPR036907">
    <property type="entry name" value="5'-Nucleotdase_C_sf"/>
</dbReference>
<dbReference type="AlphaFoldDB" id="A0A6I6F1J1"/>
<dbReference type="InterPro" id="IPR004843">
    <property type="entry name" value="Calcineurin-like_PHP"/>
</dbReference>
<feature type="domain" description="LysM" evidence="3">
    <location>
        <begin position="1100"/>
        <end position="1144"/>
    </location>
</feature>
<dbReference type="InterPro" id="IPR008334">
    <property type="entry name" value="5'-Nucleotdase_C"/>
</dbReference>
<dbReference type="SUPFAM" id="SSF55816">
    <property type="entry name" value="5'-nucleotidase (syn. UDP-sugar hydrolase), C-terminal domain"/>
    <property type="match status" value="2"/>
</dbReference>
<dbReference type="Pfam" id="PF00149">
    <property type="entry name" value="Metallophos"/>
    <property type="match status" value="2"/>
</dbReference>
<dbReference type="PROSITE" id="PS00786">
    <property type="entry name" value="5_NUCLEOTIDASE_2"/>
    <property type="match status" value="1"/>
</dbReference>
<feature type="signal peptide" evidence="2">
    <location>
        <begin position="1"/>
        <end position="31"/>
    </location>
</feature>
<evidence type="ECO:0000259" key="3">
    <source>
        <dbReference type="PROSITE" id="PS51782"/>
    </source>
</evidence>
<proteinExistence type="predicted"/>
<keyword evidence="5" id="KW-1185">Reference proteome</keyword>
<dbReference type="PRINTS" id="PR01607">
    <property type="entry name" value="APYRASEFAMLY"/>
</dbReference>
<evidence type="ECO:0000256" key="2">
    <source>
        <dbReference type="SAM" id="SignalP"/>
    </source>
</evidence>
<dbReference type="GO" id="GO:0016788">
    <property type="term" value="F:hydrolase activity, acting on ester bonds"/>
    <property type="evidence" value="ECO:0007669"/>
    <property type="project" value="InterPro"/>
</dbReference>
<dbReference type="GO" id="GO:0000166">
    <property type="term" value="F:nucleotide binding"/>
    <property type="evidence" value="ECO:0007669"/>
    <property type="project" value="InterPro"/>
</dbReference>
<dbReference type="Gene3D" id="3.60.21.10">
    <property type="match status" value="2"/>
</dbReference>
<dbReference type="Gene3D" id="3.10.350.10">
    <property type="entry name" value="LysM domain"/>
    <property type="match status" value="2"/>
</dbReference>
<name>A0A6I6F1J1_9CLOT</name>
<dbReference type="Pfam" id="PF01476">
    <property type="entry name" value="LysM"/>
    <property type="match status" value="2"/>
</dbReference>
<dbReference type="Proteomes" id="UP000422764">
    <property type="component" value="Chromosome"/>
</dbReference>
<sequence length="1201" mass="131687">MFKNFKMKKGTSLIVTFLMMFTMVTPSTVFASTVDKDTVVLQILATSDLHGVFYPYDYATNAEDKSGSLANIATAIKQLKTENPDTILVDAGDTIEGNSQGLFLDGINPMMVAMNEIGYDTWTLGNHEFNKGIPTLEKNMNQFKGNILAGNVHRKDGTTLGKPYAIVEKAGVKVGIIGMTNPNITKWDGPRLTEYTVTSPIEETRKVINEIKDEVDVMIAVQHIGDTQEYVEYDSAENLAKACPELTAIVAAHAHKAVEGTKVNGVVIVENKSTGDTLAKIDIKVTKKDGQYAVGNKESDVTSKLVYMQDPKTKEVNYEADKELLTKLQPYHETALKDTNTVIGELKGGDLVGPEKVKGIPNAQVEDTAMIDLINAVQMHYTGADVSSAAAFRDDANMREGQIKKADSALIYKYDNTLYLVEVTGKQLKQYMEWSAKFYNTYKPGDLTVSFNENIRGYNYDMFSGVKYEIDISKEVGSRIVNLRRMDDTPIKDTDVLKLAVNNYRYDSQLSKAGAIYAEGEELPKLLQKDVENTPIRELIKDYIENVKKGVIAPEVDNNWKVVGTDWDEAQREEAIKLINEGKIELPRSEDGRTANVAAVTKNDLIKANGGKVIDVVSFNDFHGSVEASGKNQGIAKVAGAINAMKKRNSSTIVVSGGDLYQGSAMSNLTYGDVVSEFLKSIGITASAVGNHEFDWGVDKIAKWSEKGKFNFLASNIYDKNTGKPVSWAKPYVIVEKDGVKIGLVGLATPETLYKTKAENVKNLEFRDPIKAAEEWAKVARDNGADVVIALTHLGAFQDSKTKEITGEAAELAKSGSVDAVISAHTHATVCGKVEGIPVVQGYYNGRTLAKLQVVLDNNNSLLSIEPSLDELYKRGDTILEDEEAKAILEKYKEKVGPILGEVVGTTDKDLTHDKSQGPSLLGEWICDVMRKASGAQVAITNGGGIRTSIAKGNITMGNLYEVMPFDNTLVTMELKGSDLKANIEHGINNEKVGWVQISGVMVTYKDGKINSMTLLDGTPVDMNKYYKVVTNDFMATNGDEYNFSNAKDVVDTAVPIRDAMVDAIKAAKNLSVNKVGYLTEGEAKPIEKPEVKPQPEVSNAYVVKSGDTLRKIGERYGVDYREIIKANGIKNPSMIFPGQKIVIPGKIIISKDTVYIVVKGDTLRKISDKFSIDYNKIAKKNNIKNVNMIYIGQHLVIPAN</sequence>
<dbReference type="SMART" id="SM00257">
    <property type="entry name" value="LysM"/>
    <property type="match status" value="2"/>
</dbReference>
<gene>
    <name evidence="4" type="ORF">GOM49_03295</name>
</gene>
<reference evidence="4 5" key="1">
    <citation type="submission" date="2019-12" db="EMBL/GenBank/DDBJ databases">
        <title>Genome sequenceing of Clostridium bovifaecis.</title>
        <authorList>
            <person name="Yao Y."/>
        </authorList>
    </citation>
    <scope>NUCLEOTIDE SEQUENCE [LARGE SCALE GENOMIC DNA]</scope>
    <source>
        <strain evidence="4 5">BXX</strain>
    </source>
</reference>
<dbReference type="PROSITE" id="PS00785">
    <property type="entry name" value="5_NUCLEOTIDASE_1"/>
    <property type="match status" value="1"/>
</dbReference>
<dbReference type="EMBL" id="CP046522">
    <property type="protein sequence ID" value="QGU94268.1"/>
    <property type="molecule type" value="Genomic_DNA"/>
</dbReference>
<evidence type="ECO:0000256" key="1">
    <source>
        <dbReference type="ARBA" id="ARBA00022729"/>
    </source>
</evidence>
<dbReference type="Pfam" id="PF02872">
    <property type="entry name" value="5_nucleotid_C"/>
    <property type="match status" value="2"/>
</dbReference>
<evidence type="ECO:0000313" key="4">
    <source>
        <dbReference type="EMBL" id="QGU94268.1"/>
    </source>
</evidence>
<dbReference type="PROSITE" id="PS51782">
    <property type="entry name" value="LYSM"/>
    <property type="match status" value="2"/>
</dbReference>
<dbReference type="SUPFAM" id="SSF54106">
    <property type="entry name" value="LysM domain"/>
    <property type="match status" value="2"/>
</dbReference>
<dbReference type="GO" id="GO:0046872">
    <property type="term" value="F:metal ion binding"/>
    <property type="evidence" value="ECO:0007669"/>
    <property type="project" value="InterPro"/>
</dbReference>
<dbReference type="InterPro" id="IPR006179">
    <property type="entry name" value="5_nucleotidase/apyrase"/>
</dbReference>
<dbReference type="CDD" id="cd00118">
    <property type="entry name" value="LysM"/>
    <property type="match status" value="2"/>
</dbReference>
<dbReference type="GO" id="GO:0009166">
    <property type="term" value="P:nucleotide catabolic process"/>
    <property type="evidence" value="ECO:0007669"/>
    <property type="project" value="InterPro"/>
</dbReference>
<dbReference type="SUPFAM" id="SSF56300">
    <property type="entry name" value="Metallo-dependent phosphatases"/>
    <property type="match status" value="2"/>
</dbReference>
<accession>A0A6I6F1J1</accession>
<dbReference type="PANTHER" id="PTHR11575:SF24">
    <property type="entry name" value="5'-NUCLEOTIDASE"/>
    <property type="match status" value="1"/>
</dbReference>
<evidence type="ECO:0000313" key="5">
    <source>
        <dbReference type="Proteomes" id="UP000422764"/>
    </source>
</evidence>
<dbReference type="InterPro" id="IPR036779">
    <property type="entry name" value="LysM_dom_sf"/>
</dbReference>
<feature type="domain" description="LysM" evidence="3">
    <location>
        <begin position="1154"/>
        <end position="1198"/>
    </location>
</feature>
<feature type="chain" id="PRO_5026133173" evidence="2">
    <location>
        <begin position="32"/>
        <end position="1201"/>
    </location>
</feature>
<dbReference type="CDD" id="cd00845">
    <property type="entry name" value="MPP_UshA_N_like"/>
    <property type="match status" value="1"/>
</dbReference>
<dbReference type="Gene3D" id="3.90.780.10">
    <property type="entry name" value="5'-Nucleotidase, C-terminal domain"/>
    <property type="match status" value="2"/>
</dbReference>